<dbReference type="EMBL" id="JAABOO010000001">
    <property type="protein sequence ID" value="NER12826.1"/>
    <property type="molecule type" value="Genomic_DNA"/>
</dbReference>
<feature type="transmembrane region" description="Helical" evidence="1">
    <location>
        <begin position="7"/>
        <end position="25"/>
    </location>
</feature>
<proteinExistence type="predicted"/>
<reference evidence="2 3" key="1">
    <citation type="submission" date="2020-01" db="EMBL/GenBank/DDBJ databases">
        <title>Leptobacterium flavescens.</title>
        <authorList>
            <person name="Wang G."/>
        </authorList>
    </citation>
    <scope>NUCLEOTIDE SEQUENCE [LARGE SCALE GENOMIC DNA]</scope>
    <source>
        <strain evidence="2 3">KCTC 22160</strain>
    </source>
</reference>
<sequence>MKKIKKNVGIGILITWVAFFMWELQVQKWIDKMEEPVMRLDLVIILPGILLMTLYFLLKN</sequence>
<feature type="transmembrane region" description="Helical" evidence="1">
    <location>
        <begin position="37"/>
        <end position="58"/>
    </location>
</feature>
<keyword evidence="3" id="KW-1185">Reference proteome</keyword>
<keyword evidence="1" id="KW-0812">Transmembrane</keyword>
<keyword evidence="1" id="KW-0472">Membrane</keyword>
<name>A0A6P0UQY5_9FLAO</name>
<evidence type="ECO:0000313" key="3">
    <source>
        <dbReference type="Proteomes" id="UP000468581"/>
    </source>
</evidence>
<accession>A0A6P0UQY5</accession>
<organism evidence="2 3">
    <name type="scientific">Leptobacterium flavescens</name>
    <dbReference type="NCBI Taxonomy" id="472055"/>
    <lineage>
        <taxon>Bacteria</taxon>
        <taxon>Pseudomonadati</taxon>
        <taxon>Bacteroidota</taxon>
        <taxon>Flavobacteriia</taxon>
        <taxon>Flavobacteriales</taxon>
        <taxon>Flavobacteriaceae</taxon>
        <taxon>Leptobacterium</taxon>
    </lineage>
</organism>
<dbReference type="RefSeq" id="WP_163605836.1">
    <property type="nucleotide sequence ID" value="NZ_JAABOO010000001.1"/>
</dbReference>
<protein>
    <submittedName>
        <fullName evidence="2">Uncharacterized protein</fullName>
    </submittedName>
</protein>
<dbReference type="AlphaFoldDB" id="A0A6P0UQY5"/>
<dbReference type="Proteomes" id="UP000468581">
    <property type="component" value="Unassembled WGS sequence"/>
</dbReference>
<evidence type="ECO:0000256" key="1">
    <source>
        <dbReference type="SAM" id="Phobius"/>
    </source>
</evidence>
<evidence type="ECO:0000313" key="2">
    <source>
        <dbReference type="EMBL" id="NER12826.1"/>
    </source>
</evidence>
<comment type="caution">
    <text evidence="2">The sequence shown here is derived from an EMBL/GenBank/DDBJ whole genome shotgun (WGS) entry which is preliminary data.</text>
</comment>
<gene>
    <name evidence="2" type="ORF">GWK08_05200</name>
</gene>
<keyword evidence="1" id="KW-1133">Transmembrane helix</keyword>